<name>A2FTG0_TRIV3</name>
<dbReference type="OrthoDB" id="272687at2759"/>
<dbReference type="PANTHER" id="PTHR21532:SF0">
    <property type="entry name" value="CILIA- AND FLAGELLA-ASSOCIATED PROTEIN 36"/>
    <property type="match status" value="1"/>
</dbReference>
<protein>
    <recommendedName>
        <fullName evidence="4">Cilia- and flagella-associated protein 36</fullName>
    </recommendedName>
    <alternativeName>
        <fullName evidence="9">Coiled-coil domain-containing protein 104</fullName>
    </alternativeName>
</protein>
<dbReference type="InterPro" id="IPR042541">
    <property type="entry name" value="BART_sf"/>
</dbReference>
<dbReference type="GO" id="GO:0005930">
    <property type="term" value="C:axoneme"/>
    <property type="evidence" value="ECO:0000318"/>
    <property type="project" value="GO_Central"/>
</dbReference>
<keyword evidence="5" id="KW-0963">Cytoplasm</keyword>
<dbReference type="SMR" id="A2FTG0"/>
<evidence type="ECO:0000313" key="11">
    <source>
        <dbReference type="EMBL" id="EAX91810.1"/>
    </source>
</evidence>
<dbReference type="KEGG" id="tva:4749512"/>
<evidence type="ECO:0000256" key="7">
    <source>
        <dbReference type="ARBA" id="ARBA00023069"/>
    </source>
</evidence>
<dbReference type="InterPro" id="IPR023379">
    <property type="entry name" value="BART_dom"/>
</dbReference>
<comment type="similarity">
    <text evidence="3">Belongs to the CFAP36 family.</text>
</comment>
<dbReference type="Pfam" id="PF11527">
    <property type="entry name" value="ARL2_Bind_BART"/>
    <property type="match status" value="1"/>
</dbReference>
<reference evidence="11" key="2">
    <citation type="journal article" date="2007" name="Science">
        <title>Draft genome sequence of the sexually transmitted pathogen Trichomonas vaginalis.</title>
        <authorList>
            <person name="Carlton J.M."/>
            <person name="Hirt R.P."/>
            <person name="Silva J.C."/>
            <person name="Delcher A.L."/>
            <person name="Schatz M."/>
            <person name="Zhao Q."/>
            <person name="Wortman J.R."/>
            <person name="Bidwell S.L."/>
            <person name="Alsmark U.C.M."/>
            <person name="Besteiro S."/>
            <person name="Sicheritz-Ponten T."/>
            <person name="Noel C.J."/>
            <person name="Dacks J.B."/>
            <person name="Foster P.G."/>
            <person name="Simillion C."/>
            <person name="Van de Peer Y."/>
            <person name="Miranda-Saavedra D."/>
            <person name="Barton G.J."/>
            <person name="Westrop G.D."/>
            <person name="Mueller S."/>
            <person name="Dessi D."/>
            <person name="Fiori P.L."/>
            <person name="Ren Q."/>
            <person name="Paulsen I."/>
            <person name="Zhang H."/>
            <person name="Bastida-Corcuera F.D."/>
            <person name="Simoes-Barbosa A."/>
            <person name="Brown M.T."/>
            <person name="Hayes R.D."/>
            <person name="Mukherjee M."/>
            <person name="Okumura C.Y."/>
            <person name="Schneider R."/>
            <person name="Smith A.J."/>
            <person name="Vanacova S."/>
            <person name="Villalvazo M."/>
            <person name="Haas B.J."/>
            <person name="Pertea M."/>
            <person name="Feldblyum T.V."/>
            <person name="Utterback T.R."/>
            <person name="Shu C.L."/>
            <person name="Osoegawa K."/>
            <person name="de Jong P.J."/>
            <person name="Hrdy I."/>
            <person name="Horvathova L."/>
            <person name="Zubacova Z."/>
            <person name="Dolezal P."/>
            <person name="Malik S.B."/>
            <person name="Logsdon J.M. Jr."/>
            <person name="Henze K."/>
            <person name="Gupta A."/>
            <person name="Wang C.C."/>
            <person name="Dunne R.L."/>
            <person name="Upcroft J.A."/>
            <person name="Upcroft P."/>
            <person name="White O."/>
            <person name="Salzberg S.L."/>
            <person name="Tang P."/>
            <person name="Chiu C.-H."/>
            <person name="Lee Y.-S."/>
            <person name="Embley T.M."/>
            <person name="Coombs G.H."/>
            <person name="Mottram J.C."/>
            <person name="Tachezy J."/>
            <person name="Fraser-Liggett C.M."/>
            <person name="Johnson P.J."/>
        </authorList>
    </citation>
    <scope>NUCLEOTIDE SEQUENCE [LARGE SCALE GENOMIC DNA]</scope>
    <source>
        <strain evidence="11">G3</strain>
    </source>
</reference>
<evidence type="ECO:0000313" key="12">
    <source>
        <dbReference type="Proteomes" id="UP000001542"/>
    </source>
</evidence>
<proteinExistence type="inferred from homology"/>
<evidence type="ECO:0000256" key="2">
    <source>
        <dbReference type="ARBA" id="ARBA00004496"/>
    </source>
</evidence>
<comment type="subcellular location">
    <subcellularLocation>
        <location evidence="1">Cell projection</location>
        <location evidence="1">Cilium</location>
    </subcellularLocation>
    <subcellularLocation>
        <location evidence="2">Cytoplasm</location>
    </subcellularLocation>
</comment>
<reference evidence="11" key="1">
    <citation type="submission" date="2006-10" db="EMBL/GenBank/DDBJ databases">
        <authorList>
            <person name="Amadeo P."/>
            <person name="Zhao Q."/>
            <person name="Wortman J."/>
            <person name="Fraser-Liggett C."/>
            <person name="Carlton J."/>
        </authorList>
    </citation>
    <scope>NUCLEOTIDE SEQUENCE</scope>
    <source>
        <strain evidence="11">G3</strain>
    </source>
</reference>
<keyword evidence="6" id="KW-0175">Coiled coil</keyword>
<dbReference type="InParanoid" id="A2FTG0"/>
<evidence type="ECO:0000256" key="6">
    <source>
        <dbReference type="ARBA" id="ARBA00023054"/>
    </source>
</evidence>
<evidence type="ECO:0000256" key="5">
    <source>
        <dbReference type="ARBA" id="ARBA00022490"/>
    </source>
</evidence>
<dbReference type="AlphaFoldDB" id="A2FTG0"/>
<dbReference type="InterPro" id="IPR038888">
    <property type="entry name" value="CFAP36"/>
</dbReference>
<evidence type="ECO:0000256" key="8">
    <source>
        <dbReference type="ARBA" id="ARBA00023273"/>
    </source>
</evidence>
<dbReference type="PANTHER" id="PTHR21532">
    <property type="entry name" value="PHOSPHODIESTERASE HL"/>
    <property type="match status" value="1"/>
</dbReference>
<gene>
    <name evidence="11" type="ORF">TVAG_459340</name>
</gene>
<dbReference type="VEuPathDB" id="TrichDB:TVAGG3_0452810"/>
<dbReference type="EMBL" id="DS114009">
    <property type="protein sequence ID" value="EAX91810.1"/>
    <property type="molecule type" value="Genomic_DNA"/>
</dbReference>
<feature type="domain" description="BART" evidence="10">
    <location>
        <begin position="4"/>
        <end position="119"/>
    </location>
</feature>
<dbReference type="GO" id="GO:0097546">
    <property type="term" value="C:ciliary base"/>
    <property type="evidence" value="ECO:0000318"/>
    <property type="project" value="GO_Central"/>
</dbReference>
<keyword evidence="12" id="KW-1185">Reference proteome</keyword>
<keyword evidence="8" id="KW-0966">Cell projection</keyword>
<dbReference type="RefSeq" id="XP_001304740.1">
    <property type="nucleotide sequence ID" value="XM_001304739.1"/>
</dbReference>
<organism evidence="11 12">
    <name type="scientific">Trichomonas vaginalis (strain ATCC PRA-98 / G3)</name>
    <dbReference type="NCBI Taxonomy" id="412133"/>
    <lineage>
        <taxon>Eukaryota</taxon>
        <taxon>Metamonada</taxon>
        <taxon>Parabasalia</taxon>
        <taxon>Trichomonadida</taxon>
        <taxon>Trichomonadidae</taxon>
        <taxon>Trichomonas</taxon>
    </lineage>
</organism>
<keyword evidence="7" id="KW-0969">Cilium</keyword>
<evidence type="ECO:0000256" key="9">
    <source>
        <dbReference type="ARBA" id="ARBA00031593"/>
    </source>
</evidence>
<dbReference type="VEuPathDB" id="TrichDB:TVAG_459340"/>
<evidence type="ECO:0000256" key="3">
    <source>
        <dbReference type="ARBA" id="ARBA00007460"/>
    </source>
</evidence>
<evidence type="ECO:0000256" key="1">
    <source>
        <dbReference type="ARBA" id="ARBA00004138"/>
    </source>
</evidence>
<evidence type="ECO:0000259" key="10">
    <source>
        <dbReference type="Pfam" id="PF11527"/>
    </source>
</evidence>
<accession>A2FTG0</accession>
<dbReference type="Proteomes" id="UP000001542">
    <property type="component" value="Unassembled WGS sequence"/>
</dbReference>
<evidence type="ECO:0000256" key="4">
    <source>
        <dbReference type="ARBA" id="ARBA00021815"/>
    </source>
</evidence>
<dbReference type="Gene3D" id="1.20.1520.10">
    <property type="entry name" value="ADP-ribosylation factor-like 2-binding protein, domain"/>
    <property type="match status" value="1"/>
</dbReference>
<sequence>MSRSDFILSSMLEFLASDSWWSNILDFMLSKCEPFQKHDTISIKEFIVYQEYLSFLERLLYNDFCNQFSLEPRELEETIANELLSSNKMALQIQEQLLRSTDFITFREDMIAHNERIEQEVNSIMNVPNLPIAEPESIPIHEPEVPNSKLPSLNLIPSPRGQRFVVNPNIMPKPSPRRKLMINPEMRNISQLPMLLSKNKEYTQVLKSPIPLIKLLKPLAVKLPPLSRSPRY</sequence>